<dbReference type="CDD" id="cd14791">
    <property type="entry name" value="GH36"/>
    <property type="match status" value="1"/>
</dbReference>
<keyword evidence="2" id="KW-0326">Glycosidase</keyword>
<dbReference type="Proteomes" id="UP000243819">
    <property type="component" value="Unassembled WGS sequence"/>
</dbReference>
<dbReference type="Gene3D" id="3.20.20.70">
    <property type="entry name" value="Aldolase class I"/>
    <property type="match status" value="1"/>
</dbReference>
<dbReference type="InterPro" id="IPR050985">
    <property type="entry name" value="Alpha-glycosidase_related"/>
</dbReference>
<dbReference type="AlphaFoldDB" id="A0A1I0BQ14"/>
<organism evidence="3 4">
    <name type="scientific">Anaerobranca gottschalkii DSM 13577</name>
    <dbReference type="NCBI Taxonomy" id="1120990"/>
    <lineage>
        <taxon>Bacteria</taxon>
        <taxon>Bacillati</taxon>
        <taxon>Bacillota</taxon>
        <taxon>Clostridia</taxon>
        <taxon>Eubacteriales</taxon>
        <taxon>Proteinivoracaceae</taxon>
        <taxon>Anaerobranca</taxon>
    </lineage>
</organism>
<dbReference type="EMBL" id="FOIF01000046">
    <property type="protein sequence ID" value="SET09133.1"/>
    <property type="molecule type" value="Genomic_DNA"/>
</dbReference>
<dbReference type="Pfam" id="PF02065">
    <property type="entry name" value="Melibiase"/>
    <property type="match status" value="1"/>
</dbReference>
<protein>
    <submittedName>
        <fullName evidence="3">Alpha-galactosidase</fullName>
    </submittedName>
</protein>
<evidence type="ECO:0000313" key="4">
    <source>
        <dbReference type="Proteomes" id="UP000243819"/>
    </source>
</evidence>
<dbReference type="PANTHER" id="PTHR43053">
    <property type="entry name" value="GLYCOSIDASE FAMILY 31"/>
    <property type="match status" value="1"/>
</dbReference>
<gene>
    <name evidence="3" type="ORF">SAMN03080614_10467</name>
</gene>
<reference evidence="4" key="1">
    <citation type="submission" date="2016-10" db="EMBL/GenBank/DDBJ databases">
        <authorList>
            <person name="Varghese N."/>
            <person name="Submissions S."/>
        </authorList>
    </citation>
    <scope>NUCLEOTIDE SEQUENCE [LARGE SCALE GENOMIC DNA]</scope>
    <source>
        <strain evidence="4">DSM 13577</strain>
    </source>
</reference>
<name>A0A1I0BQ14_9FIRM</name>
<dbReference type="PANTHER" id="PTHR43053:SF3">
    <property type="entry name" value="ALPHA-GALACTOSIDASE C-RELATED"/>
    <property type="match status" value="1"/>
</dbReference>
<dbReference type="InterPro" id="IPR017853">
    <property type="entry name" value="GH"/>
</dbReference>
<dbReference type="SUPFAM" id="SSF51445">
    <property type="entry name" value="(Trans)glycosidases"/>
    <property type="match status" value="1"/>
</dbReference>
<dbReference type="GO" id="GO:0004557">
    <property type="term" value="F:alpha-galactosidase activity"/>
    <property type="evidence" value="ECO:0007669"/>
    <property type="project" value="InterPro"/>
</dbReference>
<proteinExistence type="predicted"/>
<dbReference type="OrthoDB" id="9758822at2"/>
<dbReference type="InterPro" id="IPR002252">
    <property type="entry name" value="Glyco_hydro_36"/>
</dbReference>
<accession>A0A1I0BQ14</accession>
<keyword evidence="4" id="KW-1185">Reference proteome</keyword>
<dbReference type="InterPro" id="IPR013785">
    <property type="entry name" value="Aldolase_TIM"/>
</dbReference>
<evidence type="ECO:0000313" key="3">
    <source>
        <dbReference type="EMBL" id="SET09133.1"/>
    </source>
</evidence>
<evidence type="ECO:0000256" key="2">
    <source>
        <dbReference type="ARBA" id="ARBA00023295"/>
    </source>
</evidence>
<dbReference type="STRING" id="1120990.SAMN03080614_10467"/>
<keyword evidence="1" id="KW-0378">Hydrolase</keyword>
<evidence type="ECO:0000256" key="1">
    <source>
        <dbReference type="ARBA" id="ARBA00022801"/>
    </source>
</evidence>
<dbReference type="GO" id="GO:0016052">
    <property type="term" value="P:carbohydrate catabolic process"/>
    <property type="evidence" value="ECO:0007669"/>
    <property type="project" value="InterPro"/>
</dbReference>
<dbReference type="RefSeq" id="WP_091351232.1">
    <property type="nucleotide sequence ID" value="NZ_FOIF01000046.1"/>
</dbReference>
<sequence length="576" mass="67964">MELNLVYRYTDRVKREKLSLGQRITTDILRLSFTKGDKDLQEYCALLTFNEEFTLLDFYVEIPHSFSKEDRVLLNGWQTWTETREWSIYDKNPSLNPLFNFLLGSYGDYRFTDYKNSLNSWSYSYLRKENNYLFFGGLQERDGYIKISYYPKENKIRISKDACGLTKGSGILTLKFTILEGKEEEVFSNYFNILGYPLKGGERVFGWTSWYNYYTSISEKIILENLENFSKGKVPIDIFQIDDGYQQQVGDWLEVNDKFPNGMKYIRDKIAEKGYKAGIWIAPFVCNKKSRIYQKHYNWVAKDRKGKPIVAGFNPLWGGFFYALDFYNPQVQEYLREVFSTVFHKWNYDMVKLDFLYAVTLLKYKGKTKGEMMQDAMEFLRECGKDKLLLGCGVPLSSSYNLVDYCRIGPDVGLTWEDRFLKAIHYKERISTINSLQNTLWRRWLNNRVFKNDPDVFIIREGNQKMTLNERKVLLYLNILLGGLIFTSDNIGEYDETQLDLYLSTFKYKNAKILEIVIDSLVYIEVKTEQGKELFIFNLGDEKREVKLPQALQRYVTLVPRELPPRNVIQIPIKDK</sequence>